<evidence type="ECO:0000256" key="5">
    <source>
        <dbReference type="PIRNR" id="PIRNR000410"/>
    </source>
</evidence>
<comment type="catalytic activity">
    <reaction evidence="1 5">
        <text>L-glutamyl-[protein] + S-adenosyl-L-methionine = [protein]-L-glutamate 5-O-methyl ester + S-adenosyl-L-homocysteine</text>
        <dbReference type="Rhea" id="RHEA:24452"/>
        <dbReference type="Rhea" id="RHEA-COMP:10208"/>
        <dbReference type="Rhea" id="RHEA-COMP:10311"/>
        <dbReference type="ChEBI" id="CHEBI:29973"/>
        <dbReference type="ChEBI" id="CHEBI:57856"/>
        <dbReference type="ChEBI" id="CHEBI:59789"/>
        <dbReference type="ChEBI" id="CHEBI:82795"/>
        <dbReference type="EC" id="2.1.1.80"/>
    </reaction>
</comment>
<protein>
    <recommendedName>
        <fullName evidence="5">Chemotaxis protein methyltransferase</fullName>
        <ecNumber evidence="5">2.1.1.80</ecNumber>
    </recommendedName>
</protein>
<evidence type="ECO:0000256" key="4">
    <source>
        <dbReference type="ARBA" id="ARBA00022691"/>
    </source>
</evidence>
<dbReference type="Pfam" id="PF03705">
    <property type="entry name" value="CheR_N"/>
    <property type="match status" value="1"/>
</dbReference>
<gene>
    <name evidence="8" type="ORF">GCM10011390_35080</name>
</gene>
<accession>A0A917E7Y6</accession>
<dbReference type="PRINTS" id="PR00996">
    <property type="entry name" value="CHERMTFRASE"/>
</dbReference>
<dbReference type="SUPFAM" id="SSF53335">
    <property type="entry name" value="S-adenosyl-L-methionine-dependent methyltransferases"/>
    <property type="match status" value="1"/>
</dbReference>
<dbReference type="SMART" id="SM00138">
    <property type="entry name" value="MeTrc"/>
    <property type="match status" value="1"/>
</dbReference>
<dbReference type="AlphaFoldDB" id="A0A917E7Y6"/>
<dbReference type="Gene3D" id="3.40.50.150">
    <property type="entry name" value="Vaccinia Virus protein VP39"/>
    <property type="match status" value="1"/>
</dbReference>
<keyword evidence="9" id="KW-1185">Reference proteome</keyword>
<dbReference type="GO" id="GO:0008983">
    <property type="term" value="F:protein-glutamate O-methyltransferase activity"/>
    <property type="evidence" value="ECO:0007669"/>
    <property type="project" value="UniProtKB-EC"/>
</dbReference>
<feature type="binding site" evidence="6">
    <location>
        <position position="88"/>
    </location>
    <ligand>
        <name>S-adenosyl-L-methionine</name>
        <dbReference type="ChEBI" id="CHEBI:59789"/>
    </ligand>
</feature>
<dbReference type="RefSeq" id="WP_188910753.1">
    <property type="nucleotide sequence ID" value="NZ_BMIQ01000005.1"/>
</dbReference>
<dbReference type="Proteomes" id="UP000644699">
    <property type="component" value="Unassembled WGS sequence"/>
</dbReference>
<dbReference type="InterPro" id="IPR000780">
    <property type="entry name" value="CheR_MeTrfase"/>
</dbReference>
<dbReference type="GO" id="GO:0032259">
    <property type="term" value="P:methylation"/>
    <property type="evidence" value="ECO:0007669"/>
    <property type="project" value="UniProtKB-KW"/>
</dbReference>
<evidence type="ECO:0000313" key="9">
    <source>
        <dbReference type="Proteomes" id="UP000644699"/>
    </source>
</evidence>
<feature type="binding site" evidence="6">
    <location>
        <begin position="226"/>
        <end position="227"/>
    </location>
    <ligand>
        <name>S-adenosyl-L-methionine</name>
        <dbReference type="ChEBI" id="CHEBI:59789"/>
    </ligand>
</feature>
<dbReference type="EMBL" id="BMIQ01000005">
    <property type="protein sequence ID" value="GGE12955.1"/>
    <property type="molecule type" value="Genomic_DNA"/>
</dbReference>
<keyword evidence="2 5" id="KW-0489">Methyltransferase</keyword>
<sequence length="288" mass="33419">MSALVDPRLPVFTPEELATFSEFFYRHTGILFTSRKDYFVERRLAERMEATRSASFADYFTRLRFQPSGEELQNLVNLLTVNETYFYREDYQFKALVSGILPELARARPRGTPISLWSLPCSTGEEPYSIAMQILDGWDRADEFEIEIHGSDIDTRVLAEARRGVYGERALHRLAPDVRRRYFARHGTDDWRICEELRQSVEFSIVNLANPLDTRRFRGMDVIFCRNLLIYFDDLSRRKAVETLYDCLAPGGFLCLGHSESMSRMSSLFTARAFGETVVHQKPTQAEY</sequence>
<dbReference type="PANTHER" id="PTHR24422">
    <property type="entry name" value="CHEMOTAXIS PROTEIN METHYLTRANSFERASE"/>
    <property type="match status" value="1"/>
</dbReference>
<feature type="binding site" evidence="6">
    <location>
        <position position="126"/>
    </location>
    <ligand>
        <name>S-adenosyl-L-methionine</name>
        <dbReference type="ChEBI" id="CHEBI:59789"/>
    </ligand>
</feature>
<keyword evidence="4 5" id="KW-0949">S-adenosyl-L-methionine</keyword>
<evidence type="ECO:0000256" key="1">
    <source>
        <dbReference type="ARBA" id="ARBA00001541"/>
    </source>
</evidence>
<dbReference type="PIRSF" id="PIRSF000410">
    <property type="entry name" value="CheR"/>
    <property type="match status" value="1"/>
</dbReference>
<comment type="function">
    <text evidence="5">Methylation of the membrane-bound methyl-accepting chemotaxis proteins (MCP) to form gamma-glutamyl methyl ester residues in MCP.</text>
</comment>
<feature type="domain" description="CheR-type methyltransferase" evidence="7">
    <location>
        <begin position="13"/>
        <end position="274"/>
    </location>
</feature>
<reference evidence="8" key="1">
    <citation type="journal article" date="2014" name="Int. J. Syst. Evol. Microbiol.">
        <title>Complete genome sequence of Corynebacterium casei LMG S-19264T (=DSM 44701T), isolated from a smear-ripened cheese.</title>
        <authorList>
            <consortium name="US DOE Joint Genome Institute (JGI-PGF)"/>
            <person name="Walter F."/>
            <person name="Albersmeier A."/>
            <person name="Kalinowski J."/>
            <person name="Ruckert C."/>
        </authorList>
    </citation>
    <scope>NUCLEOTIDE SEQUENCE</scope>
    <source>
        <strain evidence="8">CGMCC 1.15367</strain>
    </source>
</reference>
<proteinExistence type="predicted"/>
<dbReference type="InterPro" id="IPR022642">
    <property type="entry name" value="CheR_C"/>
</dbReference>
<dbReference type="SUPFAM" id="SSF47757">
    <property type="entry name" value="Chemotaxis receptor methyltransferase CheR, N-terminal domain"/>
    <property type="match status" value="1"/>
</dbReference>
<feature type="binding site" evidence="6">
    <location>
        <position position="84"/>
    </location>
    <ligand>
        <name>S-adenosyl-L-methionine</name>
        <dbReference type="ChEBI" id="CHEBI:59789"/>
    </ligand>
</feature>
<organism evidence="8 9">
    <name type="scientific">Aureimonas endophytica</name>
    <dbReference type="NCBI Taxonomy" id="2027858"/>
    <lineage>
        <taxon>Bacteria</taxon>
        <taxon>Pseudomonadati</taxon>
        <taxon>Pseudomonadota</taxon>
        <taxon>Alphaproteobacteria</taxon>
        <taxon>Hyphomicrobiales</taxon>
        <taxon>Aurantimonadaceae</taxon>
        <taxon>Aureimonas</taxon>
    </lineage>
</organism>
<dbReference type="InterPro" id="IPR026024">
    <property type="entry name" value="Chemotaxis_MeTrfase_CheR"/>
</dbReference>
<evidence type="ECO:0000256" key="3">
    <source>
        <dbReference type="ARBA" id="ARBA00022679"/>
    </source>
</evidence>
<dbReference type="EC" id="2.1.1.80" evidence="5"/>
<feature type="binding site" evidence="6">
    <location>
        <position position="82"/>
    </location>
    <ligand>
        <name>S-adenosyl-L-methionine</name>
        <dbReference type="ChEBI" id="CHEBI:59789"/>
    </ligand>
</feature>
<feature type="binding site" evidence="6">
    <location>
        <position position="152"/>
    </location>
    <ligand>
        <name>S-adenosyl-L-methionine</name>
        <dbReference type="ChEBI" id="CHEBI:59789"/>
    </ligand>
</feature>
<reference evidence="8" key="2">
    <citation type="submission" date="2020-09" db="EMBL/GenBank/DDBJ databases">
        <authorList>
            <person name="Sun Q."/>
            <person name="Zhou Y."/>
        </authorList>
    </citation>
    <scope>NUCLEOTIDE SEQUENCE</scope>
    <source>
        <strain evidence="8">CGMCC 1.15367</strain>
    </source>
</reference>
<keyword evidence="3 5" id="KW-0808">Transferase</keyword>
<dbReference type="PANTHER" id="PTHR24422:SF10">
    <property type="entry name" value="CHEMOTAXIS PROTEIN METHYLTRANSFERASE 2"/>
    <property type="match status" value="1"/>
</dbReference>
<name>A0A917E7Y6_9HYPH</name>
<dbReference type="Gene3D" id="1.10.155.10">
    <property type="entry name" value="Chemotaxis receptor methyltransferase CheR, N-terminal domain"/>
    <property type="match status" value="1"/>
</dbReference>
<evidence type="ECO:0000313" key="8">
    <source>
        <dbReference type="EMBL" id="GGE12955.1"/>
    </source>
</evidence>
<dbReference type="Pfam" id="PF01739">
    <property type="entry name" value="CheR"/>
    <property type="match status" value="1"/>
</dbReference>
<evidence type="ECO:0000256" key="6">
    <source>
        <dbReference type="PIRSR" id="PIRSR000410-1"/>
    </source>
</evidence>
<dbReference type="InterPro" id="IPR022641">
    <property type="entry name" value="CheR_N"/>
</dbReference>
<evidence type="ECO:0000256" key="2">
    <source>
        <dbReference type="ARBA" id="ARBA00022603"/>
    </source>
</evidence>
<dbReference type="InterPro" id="IPR036804">
    <property type="entry name" value="CheR_N_sf"/>
</dbReference>
<feature type="binding site" evidence="6">
    <location>
        <begin position="207"/>
        <end position="208"/>
    </location>
    <ligand>
        <name>S-adenosyl-L-methionine</name>
        <dbReference type="ChEBI" id="CHEBI:59789"/>
    </ligand>
</feature>
<dbReference type="PROSITE" id="PS50123">
    <property type="entry name" value="CHER"/>
    <property type="match status" value="1"/>
</dbReference>
<dbReference type="InterPro" id="IPR050903">
    <property type="entry name" value="Bact_Chemotaxis_MeTrfase"/>
</dbReference>
<comment type="caution">
    <text evidence="8">The sequence shown here is derived from an EMBL/GenBank/DDBJ whole genome shotgun (WGS) entry which is preliminary data.</text>
</comment>
<evidence type="ECO:0000259" key="7">
    <source>
        <dbReference type="PROSITE" id="PS50123"/>
    </source>
</evidence>
<dbReference type="InterPro" id="IPR029063">
    <property type="entry name" value="SAM-dependent_MTases_sf"/>
</dbReference>